<proteinExistence type="predicted"/>
<dbReference type="Pfam" id="PF02033">
    <property type="entry name" value="RBFA"/>
    <property type="match status" value="1"/>
</dbReference>
<feature type="region of interest" description="Disordered" evidence="1">
    <location>
        <begin position="289"/>
        <end position="316"/>
    </location>
</feature>
<dbReference type="InterPro" id="IPR000238">
    <property type="entry name" value="RbfA"/>
</dbReference>
<evidence type="ECO:0000256" key="1">
    <source>
        <dbReference type="SAM" id="MobiDB-lite"/>
    </source>
</evidence>
<name>A0A151XCA9_9HYME</name>
<evidence type="ECO:0000313" key="2">
    <source>
        <dbReference type="EMBL" id="KYQ57979.1"/>
    </source>
</evidence>
<dbReference type="Gene3D" id="3.30.300.20">
    <property type="match status" value="1"/>
</dbReference>
<dbReference type="SUPFAM" id="SSF89919">
    <property type="entry name" value="Ribosome-binding factor A, RbfA"/>
    <property type="match status" value="1"/>
</dbReference>
<reference evidence="2 3" key="1">
    <citation type="submission" date="2015-09" db="EMBL/GenBank/DDBJ databases">
        <title>Trachymyrmex zeteki WGS genome.</title>
        <authorList>
            <person name="Nygaard S."/>
            <person name="Hu H."/>
            <person name="Boomsma J."/>
            <person name="Zhang G."/>
        </authorList>
    </citation>
    <scope>NUCLEOTIDE SEQUENCE [LARGE SCALE GENOMIC DNA]</scope>
    <source>
        <strain evidence="2">Tzet28-1</strain>
        <tissue evidence="2">Whole body</tissue>
    </source>
</reference>
<accession>A0A151XCA9</accession>
<organism evidence="2 3">
    <name type="scientific">Mycetomoellerius zeteki</name>
    <dbReference type="NCBI Taxonomy" id="64791"/>
    <lineage>
        <taxon>Eukaryota</taxon>
        <taxon>Metazoa</taxon>
        <taxon>Ecdysozoa</taxon>
        <taxon>Arthropoda</taxon>
        <taxon>Hexapoda</taxon>
        <taxon>Insecta</taxon>
        <taxon>Pterygota</taxon>
        <taxon>Neoptera</taxon>
        <taxon>Endopterygota</taxon>
        <taxon>Hymenoptera</taxon>
        <taxon>Apocrita</taxon>
        <taxon>Aculeata</taxon>
        <taxon>Formicoidea</taxon>
        <taxon>Formicidae</taxon>
        <taxon>Myrmicinae</taxon>
        <taxon>Mycetomoellerius</taxon>
    </lineage>
</organism>
<dbReference type="AlphaFoldDB" id="A0A151XCA9"/>
<dbReference type="Proteomes" id="UP000075809">
    <property type="component" value="Unassembled WGS sequence"/>
</dbReference>
<gene>
    <name evidence="2" type="ORF">ALC60_03029</name>
</gene>
<dbReference type="InterPro" id="IPR023799">
    <property type="entry name" value="RbfA_dom_sf"/>
</dbReference>
<dbReference type="PANTHER" id="PTHR14725:SF0">
    <property type="entry name" value="RIBOSOME-BINDING FACTOR A, MITOCHONDRIAL-RELATED"/>
    <property type="match status" value="1"/>
</dbReference>
<dbReference type="InterPro" id="IPR015946">
    <property type="entry name" value="KH_dom-like_a/b"/>
</dbReference>
<feature type="compositionally biased region" description="Acidic residues" evidence="1">
    <location>
        <begin position="289"/>
        <end position="310"/>
    </location>
</feature>
<protein>
    <recommendedName>
        <fullName evidence="4">Ribosome-binding factor A, mitochondrial</fullName>
    </recommendedName>
</protein>
<evidence type="ECO:0000313" key="3">
    <source>
        <dbReference type="Proteomes" id="UP000075809"/>
    </source>
</evidence>
<evidence type="ECO:0008006" key="4">
    <source>
        <dbReference type="Google" id="ProtNLM"/>
    </source>
</evidence>
<dbReference type="GO" id="GO:0006364">
    <property type="term" value="P:rRNA processing"/>
    <property type="evidence" value="ECO:0007669"/>
    <property type="project" value="InterPro"/>
</dbReference>
<dbReference type="PANTHER" id="PTHR14725">
    <property type="entry name" value="RIBOSOME-BINDING FACTOR A, MITOCHONDRIAL-RELATED"/>
    <property type="match status" value="1"/>
</dbReference>
<dbReference type="InterPro" id="IPR039212">
    <property type="entry name" value="RBFA_mitochondrial"/>
</dbReference>
<sequence length="316" mass="37105">MQLPLFLCYRKWYDSSTVLRSVTNVNPTDKSPSTHTRRRMIIRDKLFMQHITDIMSMGQVSDIIKESIEITHVKIMQDFQHVNVFYIPSNDASVDQETLQKCARIIRHELSQLRVIGVVPPIYFVENKLYCREKEVEKRLAMINFEENSEIFSEQMESDMLVVSDVSSVDQISHKEAVVNDNSKLDEFYIQLPIMRHNVLGLDHHKIMSRITSAVSKAKKAAQIRTLDMNTSTDKSDPVSKEVEFLTKEEQRKVFSDFLIKRQRETRRKKQSNGRKLLNNFEEINNEESNYENDVDIDIDDKYIDDDNNDFQDTQK</sequence>
<dbReference type="EMBL" id="KQ982314">
    <property type="protein sequence ID" value="KYQ57979.1"/>
    <property type="molecule type" value="Genomic_DNA"/>
</dbReference>
<dbReference type="STRING" id="64791.A0A151XCA9"/>
<keyword evidence="3" id="KW-1185">Reference proteome</keyword>